<proteinExistence type="predicted"/>
<evidence type="ECO:0000313" key="1">
    <source>
        <dbReference type="EMBL" id="RGQ38692.1"/>
    </source>
</evidence>
<dbReference type="Proteomes" id="UP000284751">
    <property type="component" value="Unassembled WGS sequence"/>
</dbReference>
<organism evidence="1 2">
    <name type="scientific">[Clostridium] leptum</name>
    <dbReference type="NCBI Taxonomy" id="1535"/>
    <lineage>
        <taxon>Bacteria</taxon>
        <taxon>Bacillati</taxon>
        <taxon>Bacillota</taxon>
        <taxon>Clostridia</taxon>
        <taxon>Eubacteriales</taxon>
        <taxon>Oscillospiraceae</taxon>
        <taxon>Oscillospiraceae incertae sedis</taxon>
    </lineage>
</organism>
<comment type="caution">
    <text evidence="1">The sequence shown here is derived from an EMBL/GenBank/DDBJ whole genome shotgun (WGS) entry which is preliminary data.</text>
</comment>
<reference evidence="1 2" key="1">
    <citation type="submission" date="2018-08" db="EMBL/GenBank/DDBJ databases">
        <title>A genome reference for cultivated species of the human gut microbiota.</title>
        <authorList>
            <person name="Zou Y."/>
            <person name="Xue W."/>
            <person name="Luo G."/>
        </authorList>
    </citation>
    <scope>NUCLEOTIDE SEQUENCE [LARGE SCALE GENOMIC DNA]</scope>
    <source>
        <strain evidence="1 2">AF28-26</strain>
    </source>
</reference>
<evidence type="ECO:0000313" key="2">
    <source>
        <dbReference type="Proteomes" id="UP000284751"/>
    </source>
</evidence>
<protein>
    <submittedName>
        <fullName evidence="1">Uncharacterized protein</fullName>
    </submittedName>
</protein>
<accession>A0A412AWC2</accession>
<dbReference type="AlphaFoldDB" id="A0A412AWC2"/>
<sequence>MIIFIKAEEWALKERLLQRKMTGGSTREEAEAFYQTGDGVNVRRTLQGSGPAGFSMCMEAGGSFSLC</sequence>
<dbReference type="EMBL" id="QRTC01000037">
    <property type="protein sequence ID" value="RGQ38692.1"/>
    <property type="molecule type" value="Genomic_DNA"/>
</dbReference>
<name>A0A412AWC2_9FIRM</name>
<gene>
    <name evidence="1" type="ORF">DWY99_09510</name>
</gene>